<dbReference type="EMBL" id="SNWN01000011">
    <property type="protein sequence ID" value="TDO20412.1"/>
    <property type="molecule type" value="Genomic_DNA"/>
</dbReference>
<proteinExistence type="predicted"/>
<evidence type="ECO:0000313" key="2">
    <source>
        <dbReference type="Proteomes" id="UP000295518"/>
    </source>
</evidence>
<comment type="caution">
    <text evidence="1">The sequence shown here is derived from an EMBL/GenBank/DDBJ whole genome shotgun (WGS) entry which is preliminary data.</text>
</comment>
<sequence length="753" mass="82935">MAKFDMKKLDIRKIFKKNKTDEKKRNIKSWIVLGTLAGAISLGVGIPVGIVNNTVTQTPVESGSNTLVTFKDANGNIRSFSIDEVFNLSKTAASKNEETFNKFAQSTIELMYEEERVMSETLLAAFQKSTLETSTLPTGFSKLTPLSEIKASQQAVIAEQKSNLQRQFGFSNWQAQFNNLLTTNETYGKTGTEEGAVNFLVKQAISADANRRFNASIISSLNDKTLKATVSENITFTGDIPSLGIKAGDTYLNSGDKIFQNYFVSSADTTSGLTQASDNNNVNAVVDTTQVENSRSTRIFSTTSFLNFLPSSFKGKFTSASDLVSLHLKNNSNAIYQISNFIIPITADATNLNGNWTITKANFKSLVNYSFRNNLANSLLSENGILKYAGAKLFDETISEEAKTQIANDNFWLNTRSSNTTKTNHGFLSFGPINDIYNAINTSASSTNMVMTLAMAKSISTNQDLFSTSVIDPNTNANWNPISRLYNALIADQTFSPLFKKEDGSNVVLATDVTKDNVELLNTNMNEKIDNISSDDFQVAINRVLDNAFSVGPTFNTANSTYQSTENNARKLSYYDATNDVYIVVNASGINVVKRDTVNTVADYQKYILNDLYDSLFTSQSQRFSYGSITDLNQYNTDSYNMKNFVELNNINADSITNQSALGNYYVEKLSYQSGTVNDEIAKVIAYANNTISTNKLTTLKTLTGAANAFVSSAFSNKTYVDFAILKTQTSVVAQKEFTEKIYEALKAQLGLN</sequence>
<gene>
    <name evidence="1" type="ORF">EI74_0490</name>
</gene>
<reference evidence="1 2" key="1">
    <citation type="submission" date="2019-03" db="EMBL/GenBank/DDBJ databases">
        <title>Genomic Encyclopedia of Archaeal and Bacterial Type Strains, Phase II (KMG-II): from individual species to whole genera.</title>
        <authorList>
            <person name="Goeker M."/>
        </authorList>
    </citation>
    <scope>NUCLEOTIDE SEQUENCE [LARGE SCALE GENOMIC DNA]</scope>
    <source>
        <strain evidence="1 2">ATCC 700618</strain>
    </source>
</reference>
<name>A0A4R6IEF0_9MOLU</name>
<accession>A0A4R6IEF0</accession>
<dbReference type="NCBIfam" id="NF045833">
    <property type="entry name" value="P80_membrane"/>
    <property type="match status" value="1"/>
</dbReference>
<evidence type="ECO:0000313" key="1">
    <source>
        <dbReference type="EMBL" id="TDO20412.1"/>
    </source>
</evidence>
<organism evidence="1 2">
    <name type="scientific">Mycoplasma testudineum</name>
    <dbReference type="NCBI Taxonomy" id="244584"/>
    <lineage>
        <taxon>Bacteria</taxon>
        <taxon>Bacillati</taxon>
        <taxon>Mycoplasmatota</taxon>
        <taxon>Mollicutes</taxon>
        <taxon>Mycoplasmataceae</taxon>
        <taxon>Mycoplasma</taxon>
    </lineage>
</organism>
<dbReference type="RefSeq" id="WP_094254654.1">
    <property type="nucleotide sequence ID" value="NZ_NNCE01000003.1"/>
</dbReference>
<keyword evidence="2" id="KW-1185">Reference proteome</keyword>
<dbReference type="Proteomes" id="UP000295518">
    <property type="component" value="Unassembled WGS sequence"/>
</dbReference>
<dbReference type="OrthoDB" id="393362at2"/>
<dbReference type="AlphaFoldDB" id="A0A4R6IEF0"/>
<protein>
    <submittedName>
        <fullName evidence="1">Uncharacterized protein</fullName>
    </submittedName>
</protein>